<dbReference type="Gene3D" id="3.40.630.10">
    <property type="entry name" value="Zn peptidases"/>
    <property type="match status" value="1"/>
</dbReference>
<dbReference type="Pfam" id="PF01546">
    <property type="entry name" value="Peptidase_M20"/>
    <property type="match status" value="1"/>
</dbReference>
<dbReference type="Gene3D" id="3.30.70.360">
    <property type="match status" value="1"/>
</dbReference>
<gene>
    <name evidence="2" type="primary">hipO</name>
    <name evidence="2" type="ORF">GCM10007977_040620</name>
</gene>
<feature type="domain" description="Peptidase M20 dimerisation" evidence="1">
    <location>
        <begin position="180"/>
        <end position="279"/>
    </location>
</feature>
<dbReference type="NCBIfam" id="TIGR01891">
    <property type="entry name" value="amidohydrolases"/>
    <property type="match status" value="1"/>
</dbReference>
<name>A0A917WV18_9ACTN</name>
<dbReference type="InterPro" id="IPR036264">
    <property type="entry name" value="Bact_exopeptidase_dim_dom"/>
</dbReference>
<accession>A0A917WV18</accession>
<keyword evidence="2" id="KW-0378">Hydrolase</keyword>
<dbReference type="AlphaFoldDB" id="A0A917WV18"/>
<evidence type="ECO:0000313" key="3">
    <source>
        <dbReference type="Proteomes" id="UP000642070"/>
    </source>
</evidence>
<dbReference type="GO" id="GO:0016787">
    <property type="term" value="F:hydrolase activity"/>
    <property type="evidence" value="ECO:0007669"/>
    <property type="project" value="UniProtKB-KW"/>
</dbReference>
<evidence type="ECO:0000313" key="2">
    <source>
        <dbReference type="EMBL" id="GGM34974.1"/>
    </source>
</evidence>
<reference evidence="2" key="2">
    <citation type="submission" date="2020-09" db="EMBL/GenBank/DDBJ databases">
        <authorList>
            <person name="Sun Q."/>
            <person name="Ohkuma M."/>
        </authorList>
    </citation>
    <scope>NUCLEOTIDE SEQUENCE</scope>
    <source>
        <strain evidence="2">JCM 19831</strain>
    </source>
</reference>
<dbReference type="PANTHER" id="PTHR11014">
    <property type="entry name" value="PEPTIDASE M20 FAMILY MEMBER"/>
    <property type="match status" value="1"/>
</dbReference>
<dbReference type="EMBL" id="BMPI01000018">
    <property type="protein sequence ID" value="GGM34974.1"/>
    <property type="molecule type" value="Genomic_DNA"/>
</dbReference>
<comment type="caution">
    <text evidence="2">The sequence shown here is derived from an EMBL/GenBank/DDBJ whole genome shotgun (WGS) entry which is preliminary data.</text>
</comment>
<dbReference type="Pfam" id="PF07687">
    <property type="entry name" value="M20_dimer"/>
    <property type="match status" value="1"/>
</dbReference>
<dbReference type="PANTHER" id="PTHR11014:SF63">
    <property type="entry name" value="METALLOPEPTIDASE, PUTATIVE (AFU_ORTHOLOGUE AFUA_6G09600)-RELATED"/>
    <property type="match status" value="1"/>
</dbReference>
<dbReference type="InterPro" id="IPR002933">
    <property type="entry name" value="Peptidase_M20"/>
</dbReference>
<dbReference type="InterPro" id="IPR011650">
    <property type="entry name" value="Peptidase_M20_dimer"/>
</dbReference>
<dbReference type="InterPro" id="IPR017439">
    <property type="entry name" value="Amidohydrolase"/>
</dbReference>
<sequence length="415" mass="42797">MTAAHESRPDLTSTLALYLDLHRHPELSGQEERTAARVGAALDRAGFAVTSRVGGHGVVGRLRNGDGPVVLLRAELDALPVRERTGLPYASTGPAMHACGHDLHLAALCAAAAELSRSRDRWRGTVVAVGQPAEETLTGAAAMLADGLYTRWGRPDAALAQHLGPFPAGWVAHAPGTVTAGSAWLAITVFGRGGHAGLPGSASNPIPVAAAIVTRLVELFPDGPPTPERVVLTIGAVRAGERANVVADRATLQLTLRSLDPAALDRAVATVDAAVRDVCAGAGSPVEPEVTVTTRSVPGVNEPRAAGRVREAHVRTFGAARVLTIPPSMATEDFPLFGAYPDASAPVPTVYWAVGSVSAEAWTRAPGAGFAQKLRSLPVNHSPEFAPDPVPTLRTATAALLAGARTLLADAPSPA</sequence>
<evidence type="ECO:0000259" key="1">
    <source>
        <dbReference type="Pfam" id="PF07687"/>
    </source>
</evidence>
<dbReference type="RefSeq" id="WP_190251446.1">
    <property type="nucleotide sequence ID" value="NZ_BMPI01000018.1"/>
</dbReference>
<dbReference type="SUPFAM" id="SSF55031">
    <property type="entry name" value="Bacterial exopeptidase dimerisation domain"/>
    <property type="match status" value="1"/>
</dbReference>
<dbReference type="Proteomes" id="UP000642070">
    <property type="component" value="Unassembled WGS sequence"/>
</dbReference>
<keyword evidence="3" id="KW-1185">Reference proteome</keyword>
<protein>
    <submittedName>
        <fullName evidence="2">Hippurate hydrolase</fullName>
    </submittedName>
</protein>
<organism evidence="2 3">
    <name type="scientific">Dactylosporangium sucinum</name>
    <dbReference type="NCBI Taxonomy" id="1424081"/>
    <lineage>
        <taxon>Bacteria</taxon>
        <taxon>Bacillati</taxon>
        <taxon>Actinomycetota</taxon>
        <taxon>Actinomycetes</taxon>
        <taxon>Micromonosporales</taxon>
        <taxon>Micromonosporaceae</taxon>
        <taxon>Dactylosporangium</taxon>
    </lineage>
</organism>
<proteinExistence type="predicted"/>
<reference evidence="2" key="1">
    <citation type="journal article" date="2014" name="Int. J. Syst. Evol. Microbiol.">
        <title>Complete genome sequence of Corynebacterium casei LMG S-19264T (=DSM 44701T), isolated from a smear-ripened cheese.</title>
        <authorList>
            <consortium name="US DOE Joint Genome Institute (JGI-PGF)"/>
            <person name="Walter F."/>
            <person name="Albersmeier A."/>
            <person name="Kalinowski J."/>
            <person name="Ruckert C."/>
        </authorList>
    </citation>
    <scope>NUCLEOTIDE SEQUENCE</scope>
    <source>
        <strain evidence="2">JCM 19831</strain>
    </source>
</reference>
<dbReference type="SUPFAM" id="SSF53187">
    <property type="entry name" value="Zn-dependent exopeptidases"/>
    <property type="match status" value="1"/>
</dbReference>